<organism evidence="3 4">
    <name type="scientific">Gadus morhua</name>
    <name type="common">Atlantic cod</name>
    <dbReference type="NCBI Taxonomy" id="8049"/>
    <lineage>
        <taxon>Eukaryota</taxon>
        <taxon>Metazoa</taxon>
        <taxon>Chordata</taxon>
        <taxon>Craniata</taxon>
        <taxon>Vertebrata</taxon>
        <taxon>Euteleostomi</taxon>
        <taxon>Actinopterygii</taxon>
        <taxon>Neopterygii</taxon>
        <taxon>Teleostei</taxon>
        <taxon>Neoteleostei</taxon>
        <taxon>Acanthomorphata</taxon>
        <taxon>Zeiogadaria</taxon>
        <taxon>Gadariae</taxon>
        <taxon>Gadiformes</taxon>
        <taxon>Gadoidei</taxon>
        <taxon>Gadidae</taxon>
        <taxon>Gadus</taxon>
    </lineage>
</organism>
<name>A0A8C5BG19_GADMO</name>
<dbReference type="GeneTree" id="ENSGT00950000182839"/>
<feature type="region of interest" description="Disordered" evidence="1">
    <location>
        <begin position="232"/>
        <end position="257"/>
    </location>
</feature>
<feature type="compositionally biased region" description="Pro residues" evidence="1">
    <location>
        <begin position="404"/>
        <end position="414"/>
    </location>
</feature>
<sequence length="472" mass="50331">MAPFGKGFLKARLKNNRTKEREATAAGKEIQITVCGQEKVVCGVTKHTTCADMVQALLEDHRGAPEGKQGSPEGQRAPPGGLRGEAQDFCLVERWKGLERALPPLTRILRLWSAWGDQKPLIHFHLVRVSDFVARSSRKGPPEGPRPPGARPKRAERGGGPQPLGEERQKRMVKKAFRKLEKLHRTPPAAPPGAAEVDRMVQLILAQDHTLREQDRQLRDLDLDLRRTELCSRGAGAPGAPEAPEAGVPQTPEEEEELQRYLRCAEDGLDQLGLQVRRHQDLILQLSRDIDLELAAAAAGGPAVWPPGPQEEVAAAAVAGPGVSEAEAEADAAFYAAELEAVRGELQRSLLEGVALHREGSQLDHALRLHQDATAARDQEAWQLAAQLGSLQLGSGGEEAGGPGPDPGAGPGPGPAQSSVRCSVAPATVRLKHGGGPTDITDTDSDTGISSTHSQDSLSPGLEALPPVDTDV</sequence>
<evidence type="ECO:0000313" key="3">
    <source>
        <dbReference type="Ensembl" id="ENSGMOP00000045426.1"/>
    </source>
</evidence>
<dbReference type="InterPro" id="IPR029071">
    <property type="entry name" value="Ubiquitin-like_domsf"/>
</dbReference>
<feature type="region of interest" description="Disordered" evidence="1">
    <location>
        <begin position="63"/>
        <end position="83"/>
    </location>
</feature>
<dbReference type="AlphaFoldDB" id="A0A8C5BG19"/>
<feature type="compositionally biased region" description="Low complexity" evidence="1">
    <location>
        <begin position="234"/>
        <end position="247"/>
    </location>
</feature>
<reference evidence="3" key="1">
    <citation type="submission" date="2025-08" db="UniProtKB">
        <authorList>
            <consortium name="Ensembl"/>
        </authorList>
    </citation>
    <scope>IDENTIFICATION</scope>
</reference>
<dbReference type="Gene3D" id="3.10.20.90">
    <property type="entry name" value="Phosphatidylinositol 3-kinase Catalytic Subunit, Chain A, domain 1"/>
    <property type="match status" value="1"/>
</dbReference>
<dbReference type="PROSITE" id="PS50200">
    <property type="entry name" value="RA"/>
    <property type="match status" value="1"/>
</dbReference>
<proteinExistence type="predicted"/>
<dbReference type="InterPro" id="IPR033593">
    <property type="entry name" value="N-RASSF"/>
</dbReference>
<dbReference type="OMA" id="VQESYLM"/>
<feature type="compositionally biased region" description="Gly residues" evidence="1">
    <location>
        <begin position="394"/>
        <end position="403"/>
    </location>
</feature>
<gene>
    <name evidence="3" type="primary">RASSF9</name>
    <name evidence="3" type="synonym">rassf9</name>
</gene>
<reference evidence="3" key="2">
    <citation type="submission" date="2025-09" db="UniProtKB">
        <authorList>
            <consortium name="Ensembl"/>
        </authorList>
    </citation>
    <scope>IDENTIFICATION</scope>
</reference>
<feature type="region of interest" description="Disordered" evidence="1">
    <location>
        <begin position="135"/>
        <end position="171"/>
    </location>
</feature>
<dbReference type="SUPFAM" id="SSF54236">
    <property type="entry name" value="Ubiquitin-like"/>
    <property type="match status" value="1"/>
</dbReference>
<dbReference type="Ensembl" id="ENSGMOT00000043062.1">
    <property type="protein sequence ID" value="ENSGMOP00000045426.1"/>
    <property type="gene ID" value="ENSGMOG00000036984.1"/>
</dbReference>
<evidence type="ECO:0000256" key="1">
    <source>
        <dbReference type="SAM" id="MobiDB-lite"/>
    </source>
</evidence>
<dbReference type="OrthoDB" id="10034447at2759"/>
<dbReference type="PANTHER" id="PTHR15286">
    <property type="entry name" value="RAS-ASSOCIATING DOMAIN CONTAINING PROTEIN"/>
    <property type="match status" value="1"/>
</dbReference>
<dbReference type="PANTHER" id="PTHR15286:SF10">
    <property type="entry name" value="RAS ASSOCIATION DOMAIN-CONTAINING PROTEIN 9"/>
    <property type="match status" value="1"/>
</dbReference>
<dbReference type="GO" id="GO:0007165">
    <property type="term" value="P:signal transduction"/>
    <property type="evidence" value="ECO:0007669"/>
    <property type="project" value="InterPro"/>
</dbReference>
<feature type="region of interest" description="Disordered" evidence="1">
    <location>
        <begin position="393"/>
        <end position="472"/>
    </location>
</feature>
<evidence type="ECO:0000259" key="2">
    <source>
        <dbReference type="PROSITE" id="PS50200"/>
    </source>
</evidence>
<dbReference type="InterPro" id="IPR000159">
    <property type="entry name" value="RA_dom"/>
</dbReference>
<dbReference type="SMART" id="SM00314">
    <property type="entry name" value="RA"/>
    <property type="match status" value="1"/>
</dbReference>
<dbReference type="Proteomes" id="UP000694546">
    <property type="component" value="Chromosome 9"/>
</dbReference>
<feature type="domain" description="Ras-associating" evidence="2">
    <location>
        <begin position="26"/>
        <end position="131"/>
    </location>
</feature>
<evidence type="ECO:0000313" key="4">
    <source>
        <dbReference type="Proteomes" id="UP000694546"/>
    </source>
</evidence>
<protein>
    <submittedName>
        <fullName evidence="3">Ras association domain family member 9</fullName>
    </submittedName>
</protein>
<keyword evidence="4" id="KW-1185">Reference proteome</keyword>
<accession>A0A8C5BG19</accession>